<organism evidence="1 2">
    <name type="scientific">Paenibacillus donghaensis</name>
    <dbReference type="NCBI Taxonomy" id="414771"/>
    <lineage>
        <taxon>Bacteria</taxon>
        <taxon>Bacillati</taxon>
        <taxon>Bacillota</taxon>
        <taxon>Bacilli</taxon>
        <taxon>Bacillales</taxon>
        <taxon>Paenibacillaceae</taxon>
        <taxon>Paenibacillus</taxon>
    </lineage>
</organism>
<dbReference type="EMBL" id="CP021780">
    <property type="protein sequence ID" value="ASA20842.1"/>
    <property type="molecule type" value="Genomic_DNA"/>
</dbReference>
<sequence>MPKITQRNFHNYISVIGSFEFQELGHAYNYMLDEINDDQSDSVRRTDTGEFFHLAGLNGLPCAQADDSAVH</sequence>
<dbReference type="KEGG" id="pdh:B9T62_08645"/>
<name>A0A2Z2KIW4_9BACL</name>
<evidence type="ECO:0000313" key="1">
    <source>
        <dbReference type="EMBL" id="ASA20842.1"/>
    </source>
</evidence>
<keyword evidence="2" id="KW-1185">Reference proteome</keyword>
<gene>
    <name evidence="1" type="ORF">B9T62_08645</name>
</gene>
<evidence type="ECO:0000313" key="2">
    <source>
        <dbReference type="Proteomes" id="UP000249890"/>
    </source>
</evidence>
<reference evidence="1 2" key="1">
    <citation type="submission" date="2017-06" db="EMBL/GenBank/DDBJ databases">
        <title>Complete genome sequence of Paenibacillus donghaensis KCTC 13049T isolated from East Sea sediment, South Korea.</title>
        <authorList>
            <person name="Jung B.K."/>
            <person name="Hong S.-J."/>
            <person name="Shin J.-H."/>
        </authorList>
    </citation>
    <scope>NUCLEOTIDE SEQUENCE [LARGE SCALE GENOMIC DNA]</scope>
    <source>
        <strain evidence="1 2">KCTC 13049</strain>
    </source>
</reference>
<proteinExistence type="predicted"/>
<accession>A0A2Z2KIW4</accession>
<dbReference type="AlphaFoldDB" id="A0A2Z2KIW4"/>
<protein>
    <submittedName>
        <fullName evidence="1">Uncharacterized protein</fullName>
    </submittedName>
</protein>
<dbReference type="Proteomes" id="UP000249890">
    <property type="component" value="Chromosome"/>
</dbReference>